<dbReference type="InterPro" id="IPR016117">
    <property type="entry name" value="ArgJ-like_dom_sf"/>
</dbReference>
<sequence length="321" mass="32716">MKEISLGEMEGIKIGHSQSKEGGTGCTVALFEKGAVAGVDVRGGAPGTRETDLLKSENLVDTLHGILLSGGSAYGLDAAAGVMAYLEEQNIGFDVGVGKVPIVPGAVLFDLPLGSPKVRPDKAMGYAAATVAAQNAGKTIPQGTVGAGTGAAVGKILGMDYAMKGGIGTYAVEVAGVKVGALVAVNGFGDVVENGEILAGVYDRKNQVFLRTEGVMVQGMYDKPFNGNTTIGLVVTNGKFSKPLMNKIASMAHNGYARALSPSHTMVDGDTIFAAATGAVEADPSLVGHLAALAMERAIHRGIKAATSLHGVPAYGDLNRF</sequence>
<organism evidence="2 3">
    <name type="scientific">Isachenkonia alkalipeptolytica</name>
    <dbReference type="NCBI Taxonomy" id="2565777"/>
    <lineage>
        <taxon>Bacteria</taxon>
        <taxon>Bacillati</taxon>
        <taxon>Bacillota</taxon>
        <taxon>Clostridia</taxon>
        <taxon>Eubacteriales</taxon>
        <taxon>Clostridiaceae</taxon>
        <taxon>Isachenkonia</taxon>
    </lineage>
</organism>
<gene>
    <name evidence="2" type="ORF">ISALK_03985</name>
</gene>
<keyword evidence="3" id="KW-1185">Reference proteome</keyword>
<dbReference type="RefSeq" id="WP_160719491.1">
    <property type="nucleotide sequence ID" value="NZ_SUMG01000003.1"/>
</dbReference>
<reference evidence="2 3" key="1">
    <citation type="submission" date="2019-04" db="EMBL/GenBank/DDBJ databases">
        <title>Isachenkonia alkalipeptolytica gen. nov. sp. nov. a new anaerobic, alkiliphilic organothrophic bacterium capable to reduce synthesized ferrihydrite isolated from a soda lake.</title>
        <authorList>
            <person name="Toshchakov S.V."/>
            <person name="Zavarzina D.G."/>
            <person name="Zhilina T.N."/>
            <person name="Kostrikina N.A."/>
            <person name="Kublanov I.V."/>
        </authorList>
    </citation>
    <scope>NUCLEOTIDE SEQUENCE [LARGE SCALE GENOMIC DNA]</scope>
    <source>
        <strain evidence="2 3">Z-1701</strain>
    </source>
</reference>
<evidence type="ECO:0000313" key="3">
    <source>
        <dbReference type="Proteomes" id="UP000449710"/>
    </source>
</evidence>
<dbReference type="Pfam" id="PF03576">
    <property type="entry name" value="Peptidase_S58"/>
    <property type="match status" value="1"/>
</dbReference>
<dbReference type="Proteomes" id="UP000449710">
    <property type="component" value="Unassembled WGS sequence"/>
</dbReference>
<proteinExistence type="inferred from homology"/>
<protein>
    <submittedName>
        <fullName evidence="2">P1 family peptidase</fullName>
    </submittedName>
</protein>
<dbReference type="Gene3D" id="3.60.70.12">
    <property type="entry name" value="L-amino peptidase D-ALA esterase/amidase"/>
    <property type="match status" value="1"/>
</dbReference>
<dbReference type="GO" id="GO:0004177">
    <property type="term" value="F:aminopeptidase activity"/>
    <property type="evidence" value="ECO:0007669"/>
    <property type="project" value="TreeGrafter"/>
</dbReference>
<name>A0AA43XK52_9CLOT</name>
<evidence type="ECO:0000256" key="1">
    <source>
        <dbReference type="ARBA" id="ARBA00007068"/>
    </source>
</evidence>
<accession>A0AA43XK52</accession>
<dbReference type="AlphaFoldDB" id="A0AA43XK52"/>
<comment type="similarity">
    <text evidence="1">Belongs to the peptidase S58 family.</text>
</comment>
<dbReference type="SUPFAM" id="SSF56266">
    <property type="entry name" value="DmpA/ArgJ-like"/>
    <property type="match status" value="1"/>
</dbReference>
<dbReference type="PANTHER" id="PTHR36512">
    <property type="entry name" value="D-AMINOPEPTIDASE"/>
    <property type="match status" value="1"/>
</dbReference>
<dbReference type="InterPro" id="IPR005321">
    <property type="entry name" value="Peptidase_S58_DmpA"/>
</dbReference>
<comment type="caution">
    <text evidence="2">The sequence shown here is derived from an EMBL/GenBank/DDBJ whole genome shotgun (WGS) entry which is preliminary data.</text>
</comment>
<dbReference type="CDD" id="cd02252">
    <property type="entry name" value="nylC_like"/>
    <property type="match status" value="1"/>
</dbReference>
<dbReference type="PANTHER" id="PTHR36512:SF3">
    <property type="entry name" value="BLR5678 PROTEIN"/>
    <property type="match status" value="1"/>
</dbReference>
<evidence type="ECO:0000313" key="2">
    <source>
        <dbReference type="EMBL" id="NBG87654.1"/>
    </source>
</evidence>
<dbReference type="EMBL" id="SUMG01000003">
    <property type="protein sequence ID" value="NBG87654.1"/>
    <property type="molecule type" value="Genomic_DNA"/>
</dbReference>